<dbReference type="PANTHER" id="PTHR24104:SF25">
    <property type="entry name" value="PROTEIN LIN-41"/>
    <property type="match status" value="1"/>
</dbReference>
<dbReference type="Gene3D" id="2.120.10.30">
    <property type="entry name" value="TolB, C-terminal domain"/>
    <property type="match status" value="2"/>
</dbReference>
<proteinExistence type="predicted"/>
<dbReference type="EMBL" id="CAUEEQ010018205">
    <property type="protein sequence ID" value="CAJ0940821.1"/>
    <property type="molecule type" value="Genomic_DNA"/>
</dbReference>
<gene>
    <name evidence="2" type="ORF">RIMI_LOCUS8965606</name>
</gene>
<comment type="caution">
    <text evidence="2">The sequence shown here is derived from an EMBL/GenBank/DDBJ whole genome shotgun (WGS) entry which is preliminary data.</text>
</comment>
<protein>
    <recommendedName>
        <fullName evidence="4">Lectin</fullName>
    </recommendedName>
</protein>
<keyword evidence="3" id="KW-1185">Reference proteome</keyword>
<accession>A0ABN9LKH6</accession>
<evidence type="ECO:0008006" key="4">
    <source>
        <dbReference type="Google" id="ProtNLM"/>
    </source>
</evidence>
<dbReference type="InterPro" id="IPR050952">
    <property type="entry name" value="TRIM-NHL_E3_ligases"/>
</dbReference>
<dbReference type="SUPFAM" id="SSF63829">
    <property type="entry name" value="Calcium-dependent phosphotriesterase"/>
    <property type="match status" value="1"/>
</dbReference>
<dbReference type="InterPro" id="IPR011042">
    <property type="entry name" value="6-blade_b-propeller_TolB-like"/>
</dbReference>
<dbReference type="PANTHER" id="PTHR24104">
    <property type="entry name" value="E3 UBIQUITIN-PROTEIN LIGASE NHLRC1-RELATED"/>
    <property type="match status" value="1"/>
</dbReference>
<dbReference type="Proteomes" id="UP001176940">
    <property type="component" value="Unassembled WGS sequence"/>
</dbReference>
<organism evidence="2 3">
    <name type="scientific">Ranitomeya imitator</name>
    <name type="common">mimic poison frog</name>
    <dbReference type="NCBI Taxonomy" id="111125"/>
    <lineage>
        <taxon>Eukaryota</taxon>
        <taxon>Metazoa</taxon>
        <taxon>Chordata</taxon>
        <taxon>Craniata</taxon>
        <taxon>Vertebrata</taxon>
        <taxon>Euteleostomi</taxon>
        <taxon>Amphibia</taxon>
        <taxon>Batrachia</taxon>
        <taxon>Anura</taxon>
        <taxon>Neobatrachia</taxon>
        <taxon>Hyloidea</taxon>
        <taxon>Dendrobatidae</taxon>
        <taxon>Dendrobatinae</taxon>
        <taxon>Ranitomeya</taxon>
    </lineage>
</organism>
<evidence type="ECO:0000313" key="3">
    <source>
        <dbReference type="Proteomes" id="UP001176940"/>
    </source>
</evidence>
<feature type="signal peptide" evidence="1">
    <location>
        <begin position="1"/>
        <end position="25"/>
    </location>
</feature>
<evidence type="ECO:0000313" key="2">
    <source>
        <dbReference type="EMBL" id="CAJ0940821.1"/>
    </source>
</evidence>
<reference evidence="2" key="1">
    <citation type="submission" date="2023-07" db="EMBL/GenBank/DDBJ databases">
        <authorList>
            <person name="Stuckert A."/>
        </authorList>
    </citation>
    <scope>NUCLEOTIDE SEQUENCE</scope>
</reference>
<keyword evidence="1" id="KW-0732">Signal</keyword>
<feature type="chain" id="PRO_5046100105" description="Lectin" evidence="1">
    <location>
        <begin position="26"/>
        <end position="215"/>
    </location>
</feature>
<evidence type="ECO:0000256" key="1">
    <source>
        <dbReference type="SAM" id="SignalP"/>
    </source>
</evidence>
<sequence length="215" mass="24181">MTGGRADFTLHPSIFVIAFLSLPSAGPYGHTVKQYSPSGALLKTLGTPGIAGSRLSPLQFDQPADIFIKGEDEVYIVDGDGGMNNRLLKLTDDFSLQWTLGGNGTKPGQFYIPHSVVVDDVGRRRTKKTQQVAFFLRLIFVKKRRTRRKTQRFCVRFSIWVADRGNKRIQVFDTVGGEWIGSWDSCFSEDGPYSVRYIHKLYTQFIAQRPILASI</sequence>
<name>A0ABN9LKH6_9NEOB</name>